<keyword evidence="1" id="KW-0805">Transcription regulation</keyword>
<dbReference type="Pfam" id="PF12833">
    <property type="entry name" value="HTH_18"/>
    <property type="match status" value="1"/>
</dbReference>
<dbReference type="Proteomes" id="UP000184111">
    <property type="component" value="Unassembled WGS sequence"/>
</dbReference>
<dbReference type="PANTHER" id="PTHR46796">
    <property type="entry name" value="HTH-TYPE TRANSCRIPTIONAL ACTIVATOR RHAS-RELATED"/>
    <property type="match status" value="1"/>
</dbReference>
<proteinExistence type="predicted"/>
<feature type="domain" description="HTH araC/xylS-type" evidence="4">
    <location>
        <begin position="217"/>
        <end position="318"/>
    </location>
</feature>
<dbReference type="EMBL" id="FRBI01000005">
    <property type="protein sequence ID" value="SHL59606.1"/>
    <property type="molecule type" value="Genomic_DNA"/>
</dbReference>
<evidence type="ECO:0000313" key="5">
    <source>
        <dbReference type="EMBL" id="SHL59606.1"/>
    </source>
</evidence>
<gene>
    <name evidence="5" type="ORF">SAMN05216499_10578</name>
</gene>
<dbReference type="SMART" id="SM00342">
    <property type="entry name" value="HTH_ARAC"/>
    <property type="match status" value="1"/>
</dbReference>
<evidence type="ECO:0000256" key="1">
    <source>
        <dbReference type="ARBA" id="ARBA00023015"/>
    </source>
</evidence>
<accession>A0A1M7BXL9</accession>
<dbReference type="Pfam" id="PF14525">
    <property type="entry name" value="AraC_binding_2"/>
    <property type="match status" value="1"/>
</dbReference>
<dbReference type="InterPro" id="IPR018062">
    <property type="entry name" value="HTH_AraC-typ_CS"/>
</dbReference>
<dbReference type="PANTHER" id="PTHR46796:SF6">
    <property type="entry name" value="ARAC SUBFAMILY"/>
    <property type="match status" value="1"/>
</dbReference>
<keyword evidence="3" id="KW-0804">Transcription</keyword>
<dbReference type="InterPro" id="IPR050204">
    <property type="entry name" value="AraC_XylS_family_regulators"/>
</dbReference>
<dbReference type="PROSITE" id="PS01124">
    <property type="entry name" value="HTH_ARAC_FAMILY_2"/>
    <property type="match status" value="1"/>
</dbReference>
<sequence length="327" mass="35665">MLSETIFRSDDLPASERFDAWEAVMSRTNSPMHLTSDHAADYQAHLRLITLGEVTLWPATYQQLVFLRTPRLIRQSDPEHCHLSLVLRGDAVVTWGKAEAEYGTYDIFTNDTSVPYEIATGAGPITSIGIEVPKARLGLPWDKARQAIGRPISGREGIGALVAQFATQVSSDSGAYGPADAHRLGGVLCDLVTAMFAHVAEADAALQPETRHRTLLLAVQAFIREHLNDPDLNPGCIAAAHYISRSHLHRLFRTEGTTVAAFIRAQRLRSALRDLGDPALAATPVHVIAVRWGFRDHATFTRAFRAAYGAAPTDYRHGADVSALDAG</sequence>
<protein>
    <submittedName>
        <fullName evidence="5">AraC-type DNA-binding protein</fullName>
    </submittedName>
</protein>
<dbReference type="GO" id="GO:0043565">
    <property type="term" value="F:sequence-specific DNA binding"/>
    <property type="evidence" value="ECO:0007669"/>
    <property type="project" value="InterPro"/>
</dbReference>
<dbReference type="GO" id="GO:0003700">
    <property type="term" value="F:DNA-binding transcription factor activity"/>
    <property type="evidence" value="ECO:0007669"/>
    <property type="project" value="InterPro"/>
</dbReference>
<evidence type="ECO:0000259" key="4">
    <source>
        <dbReference type="PROSITE" id="PS01124"/>
    </source>
</evidence>
<name>A0A1M7BXL9_9ACTN</name>
<dbReference type="AlphaFoldDB" id="A0A1M7BXL9"/>
<evidence type="ECO:0000313" key="6">
    <source>
        <dbReference type="Proteomes" id="UP000184111"/>
    </source>
</evidence>
<organism evidence="5 6">
    <name type="scientific">Actinacidiphila paucisporea</name>
    <dbReference type="NCBI Taxonomy" id="310782"/>
    <lineage>
        <taxon>Bacteria</taxon>
        <taxon>Bacillati</taxon>
        <taxon>Actinomycetota</taxon>
        <taxon>Actinomycetes</taxon>
        <taxon>Kitasatosporales</taxon>
        <taxon>Streptomycetaceae</taxon>
        <taxon>Actinacidiphila</taxon>
    </lineage>
</organism>
<reference evidence="5 6" key="1">
    <citation type="submission" date="2016-11" db="EMBL/GenBank/DDBJ databases">
        <authorList>
            <person name="Jaros S."/>
            <person name="Januszkiewicz K."/>
            <person name="Wedrychowicz H."/>
        </authorList>
    </citation>
    <scope>NUCLEOTIDE SEQUENCE [LARGE SCALE GENOMIC DNA]</scope>
    <source>
        <strain evidence="5 6">CGMCC 4.2025</strain>
    </source>
</reference>
<dbReference type="PROSITE" id="PS00041">
    <property type="entry name" value="HTH_ARAC_FAMILY_1"/>
    <property type="match status" value="1"/>
</dbReference>
<evidence type="ECO:0000256" key="3">
    <source>
        <dbReference type="ARBA" id="ARBA00023163"/>
    </source>
</evidence>
<dbReference type="OrthoDB" id="9799345at2"/>
<dbReference type="STRING" id="310782.SAMN05216499_10578"/>
<keyword evidence="2 5" id="KW-0238">DNA-binding</keyword>
<dbReference type="SUPFAM" id="SSF46689">
    <property type="entry name" value="Homeodomain-like"/>
    <property type="match status" value="1"/>
</dbReference>
<keyword evidence="6" id="KW-1185">Reference proteome</keyword>
<evidence type="ECO:0000256" key="2">
    <source>
        <dbReference type="ARBA" id="ARBA00023125"/>
    </source>
</evidence>
<dbReference type="RefSeq" id="WP_073496836.1">
    <property type="nucleotide sequence ID" value="NZ_FRBI01000005.1"/>
</dbReference>
<dbReference type="Gene3D" id="1.10.10.60">
    <property type="entry name" value="Homeodomain-like"/>
    <property type="match status" value="1"/>
</dbReference>
<dbReference type="InterPro" id="IPR035418">
    <property type="entry name" value="AraC-bd_2"/>
</dbReference>
<dbReference type="InterPro" id="IPR018060">
    <property type="entry name" value="HTH_AraC"/>
</dbReference>
<dbReference type="InterPro" id="IPR009057">
    <property type="entry name" value="Homeodomain-like_sf"/>
</dbReference>